<organism evidence="1 2">
    <name type="scientific">Bradyrhizobium iriomotense</name>
    <dbReference type="NCBI Taxonomy" id="441950"/>
    <lineage>
        <taxon>Bacteria</taxon>
        <taxon>Pseudomonadati</taxon>
        <taxon>Pseudomonadota</taxon>
        <taxon>Alphaproteobacteria</taxon>
        <taxon>Hyphomicrobiales</taxon>
        <taxon>Nitrobacteraceae</taxon>
        <taxon>Bradyrhizobium</taxon>
    </lineage>
</organism>
<gene>
    <name evidence="1" type="ORF">GCM10007857_53250</name>
</gene>
<dbReference type="EMBL" id="BSOW01000020">
    <property type="protein sequence ID" value="GLR88612.1"/>
    <property type="molecule type" value="Genomic_DNA"/>
</dbReference>
<evidence type="ECO:0000313" key="1">
    <source>
        <dbReference type="EMBL" id="GLR88612.1"/>
    </source>
</evidence>
<comment type="caution">
    <text evidence="1">The sequence shown here is derived from an EMBL/GenBank/DDBJ whole genome shotgun (WGS) entry which is preliminary data.</text>
</comment>
<keyword evidence="2" id="KW-1185">Reference proteome</keyword>
<sequence length="51" mass="5780">MDARTRDFSAARTAMQRYVDQEIVAGVSWAVLRGREVVDQQCVGHLRPDAF</sequence>
<dbReference type="RefSeq" id="WP_284270302.1">
    <property type="nucleotide sequence ID" value="NZ_BSOW01000020.1"/>
</dbReference>
<reference evidence="2" key="1">
    <citation type="journal article" date="2019" name="Int. J. Syst. Evol. Microbiol.">
        <title>The Global Catalogue of Microorganisms (GCM) 10K type strain sequencing project: providing services to taxonomists for standard genome sequencing and annotation.</title>
        <authorList>
            <consortium name="The Broad Institute Genomics Platform"/>
            <consortium name="The Broad Institute Genome Sequencing Center for Infectious Disease"/>
            <person name="Wu L."/>
            <person name="Ma J."/>
        </authorList>
    </citation>
    <scope>NUCLEOTIDE SEQUENCE [LARGE SCALE GENOMIC DNA]</scope>
    <source>
        <strain evidence="2">NBRC 102520</strain>
    </source>
</reference>
<accession>A0ABQ6B2H3</accession>
<evidence type="ECO:0000313" key="2">
    <source>
        <dbReference type="Proteomes" id="UP001156905"/>
    </source>
</evidence>
<proteinExistence type="predicted"/>
<dbReference type="Proteomes" id="UP001156905">
    <property type="component" value="Unassembled WGS sequence"/>
</dbReference>
<name>A0ABQ6B2H3_9BRAD</name>
<protein>
    <submittedName>
        <fullName evidence="1">Uncharacterized protein</fullName>
    </submittedName>
</protein>